<accession>K6YYL0</accession>
<proteinExistence type="predicted"/>
<dbReference type="EMBL" id="CP003837">
    <property type="protein sequence ID" value="AGH42287.1"/>
    <property type="molecule type" value="Genomic_DNA"/>
</dbReference>
<dbReference type="HOGENOM" id="CLU_3101843_0_0_6"/>
<protein>
    <submittedName>
        <fullName evidence="1">Uncharacterized protein</fullName>
    </submittedName>
</protein>
<gene>
    <name evidence="1" type="ORF">C427_0177</name>
</gene>
<dbReference type="Proteomes" id="UP000011864">
    <property type="component" value="Chromosome"/>
</dbReference>
<keyword evidence="2" id="KW-1185">Reference proteome</keyword>
<dbReference type="AlphaFoldDB" id="K6YYL0"/>
<name>K6YYL0_9ALTE</name>
<organism evidence="1 2">
    <name type="scientific">Paraglaciecola psychrophila 170</name>
    <dbReference type="NCBI Taxonomy" id="1129794"/>
    <lineage>
        <taxon>Bacteria</taxon>
        <taxon>Pseudomonadati</taxon>
        <taxon>Pseudomonadota</taxon>
        <taxon>Gammaproteobacteria</taxon>
        <taxon>Alteromonadales</taxon>
        <taxon>Alteromonadaceae</taxon>
        <taxon>Paraglaciecola</taxon>
    </lineage>
</organism>
<evidence type="ECO:0000313" key="2">
    <source>
        <dbReference type="Proteomes" id="UP000011864"/>
    </source>
</evidence>
<sequence length="51" mass="5561">MLYYAIQELQLNLLVTIESVAALFLIPQPNFALLICSLGLVFSGFASTSII</sequence>
<evidence type="ECO:0000313" key="1">
    <source>
        <dbReference type="EMBL" id="AGH42287.1"/>
    </source>
</evidence>
<reference evidence="1 2" key="1">
    <citation type="journal article" date="2013" name="Genome Announc.">
        <title>Complete Genome Sequence of Glaciecola psychrophila Strain 170T.</title>
        <authorList>
            <person name="Yin J."/>
            <person name="Chen J."/>
            <person name="Liu G."/>
            <person name="Yu Y."/>
            <person name="Song L."/>
            <person name="Wang X."/>
            <person name="Qu X."/>
        </authorList>
    </citation>
    <scope>NUCLEOTIDE SEQUENCE [LARGE SCALE GENOMIC DNA]</scope>
    <source>
        <strain evidence="1 2">170</strain>
    </source>
</reference>
<dbReference type="KEGG" id="gps:C427_0177"/>